<accession>A0ABU5LLQ0</accession>
<evidence type="ECO:0000256" key="4">
    <source>
        <dbReference type="SAM" id="Phobius"/>
    </source>
</evidence>
<evidence type="ECO:0000313" key="6">
    <source>
        <dbReference type="EMBL" id="MDZ7280645.1"/>
    </source>
</evidence>
<keyword evidence="3 4" id="KW-0472">Membrane</keyword>
<dbReference type="InterPro" id="IPR002810">
    <property type="entry name" value="NfeD-like_C"/>
</dbReference>
<proteinExistence type="predicted"/>
<evidence type="ECO:0000259" key="5">
    <source>
        <dbReference type="Pfam" id="PF01957"/>
    </source>
</evidence>
<dbReference type="EMBL" id="JAOBTW010000001">
    <property type="protein sequence ID" value="MDZ7280645.1"/>
    <property type="molecule type" value="Genomic_DNA"/>
</dbReference>
<keyword evidence="1 4" id="KW-0812">Transmembrane</keyword>
<reference evidence="7" key="1">
    <citation type="submission" date="2023-07" db="EMBL/GenBank/DDBJ databases">
        <title>Whole genome sequence analysis of rice epiphytic Sphingomonas sanguinis OsEp_Plm_15B2.</title>
        <authorList>
            <person name="Sahu K.P."/>
            <person name="Asharani P."/>
            <person name="Reddy B."/>
            <person name="Kumar A."/>
        </authorList>
    </citation>
    <scope>NUCLEOTIDE SEQUENCE [LARGE SCALE GENOMIC DNA]</scope>
    <source>
        <strain evidence="7">OsEp_Plm_15B2</strain>
    </source>
</reference>
<gene>
    <name evidence="6" type="ORF">N4G62_01210</name>
</gene>
<evidence type="ECO:0000256" key="2">
    <source>
        <dbReference type="ARBA" id="ARBA00022989"/>
    </source>
</evidence>
<comment type="caution">
    <text evidence="6">The sequence shown here is derived from an EMBL/GenBank/DDBJ whole genome shotgun (WGS) entry which is preliminary data.</text>
</comment>
<dbReference type="Proteomes" id="UP001292182">
    <property type="component" value="Unassembled WGS sequence"/>
</dbReference>
<protein>
    <submittedName>
        <fullName evidence="6">NfeD family protein</fullName>
    </submittedName>
</protein>
<dbReference type="Pfam" id="PF01957">
    <property type="entry name" value="NfeD"/>
    <property type="match status" value="1"/>
</dbReference>
<evidence type="ECO:0000256" key="3">
    <source>
        <dbReference type="ARBA" id="ARBA00023136"/>
    </source>
</evidence>
<organism evidence="6 7">
    <name type="scientific">Sphingomonas sanguinis</name>
    <dbReference type="NCBI Taxonomy" id="33051"/>
    <lineage>
        <taxon>Bacteria</taxon>
        <taxon>Pseudomonadati</taxon>
        <taxon>Pseudomonadota</taxon>
        <taxon>Alphaproteobacteria</taxon>
        <taxon>Sphingomonadales</taxon>
        <taxon>Sphingomonadaceae</taxon>
        <taxon>Sphingomonas</taxon>
    </lineage>
</organism>
<dbReference type="PANTHER" id="PTHR33507">
    <property type="entry name" value="INNER MEMBRANE PROTEIN YBBJ"/>
    <property type="match status" value="1"/>
</dbReference>
<dbReference type="InterPro" id="IPR052165">
    <property type="entry name" value="Membrane_assoc_protease"/>
</dbReference>
<keyword evidence="2 4" id="KW-1133">Transmembrane helix</keyword>
<evidence type="ECO:0000313" key="7">
    <source>
        <dbReference type="Proteomes" id="UP001292182"/>
    </source>
</evidence>
<feature type="transmembrane region" description="Helical" evidence="4">
    <location>
        <begin position="12"/>
        <end position="41"/>
    </location>
</feature>
<name>A0ABU5LLQ0_9SPHN</name>
<dbReference type="RefSeq" id="WP_219020000.1">
    <property type="nucleotide sequence ID" value="NZ_CP079203.1"/>
</dbReference>
<feature type="domain" description="NfeD-like C-terminal" evidence="5">
    <location>
        <begin position="93"/>
        <end position="146"/>
    </location>
</feature>
<sequence length="153" mass="16178">MTIGELDPAALWLAGALALGIAELLVPGVFLIFLAIAAGVTAVTTWAMPDLPVGLQLADFAVWSVVCVMIGRRWYRDFPVESDAPVLNEPARRLRGQIVTVTTPIVGGEGRARLGDGEWPVRGPDAVSGTRLRVAHVDGGMLLVEPIETNAAV</sequence>
<dbReference type="PANTHER" id="PTHR33507:SF3">
    <property type="entry name" value="INNER MEMBRANE PROTEIN YBBJ"/>
    <property type="match status" value="1"/>
</dbReference>
<evidence type="ECO:0000256" key="1">
    <source>
        <dbReference type="ARBA" id="ARBA00022692"/>
    </source>
</evidence>
<keyword evidence="7" id="KW-1185">Reference proteome</keyword>